<evidence type="ECO:0000313" key="2">
    <source>
        <dbReference type="Proteomes" id="UP000199403"/>
    </source>
</evidence>
<organism evidence="1 2">
    <name type="scientific">Cyclobacterium xiamenense</name>
    <dbReference type="NCBI Taxonomy" id="1297121"/>
    <lineage>
        <taxon>Bacteria</taxon>
        <taxon>Pseudomonadati</taxon>
        <taxon>Bacteroidota</taxon>
        <taxon>Cytophagia</taxon>
        <taxon>Cytophagales</taxon>
        <taxon>Cyclobacteriaceae</taxon>
        <taxon>Cyclobacterium</taxon>
    </lineage>
</organism>
<reference evidence="2" key="1">
    <citation type="submission" date="2016-10" db="EMBL/GenBank/DDBJ databases">
        <authorList>
            <person name="Varghese N."/>
            <person name="Submissions S."/>
        </authorList>
    </citation>
    <scope>NUCLEOTIDE SEQUENCE [LARGE SCALE GENOMIC DNA]</scope>
    <source>
        <strain evidence="2">IBRC-M 10761</strain>
    </source>
</reference>
<proteinExistence type="predicted"/>
<dbReference type="Pfam" id="PF13875">
    <property type="entry name" value="DUF4202"/>
    <property type="match status" value="1"/>
</dbReference>
<accession>A0A1H7BQC5</accession>
<dbReference type="Proteomes" id="UP000199403">
    <property type="component" value="Unassembled WGS sequence"/>
</dbReference>
<dbReference type="RefSeq" id="WP_092178587.1">
    <property type="nucleotide sequence ID" value="NZ_FNZH01000011.1"/>
</dbReference>
<dbReference type="InterPro" id="IPR025255">
    <property type="entry name" value="DUF4202"/>
</dbReference>
<dbReference type="PANTHER" id="PTHR41729">
    <property type="entry name" value="GLUTAMYL-TRNA SYNTHETASE"/>
    <property type="match status" value="1"/>
</dbReference>
<dbReference type="EMBL" id="FNZH01000011">
    <property type="protein sequence ID" value="SEJ75625.1"/>
    <property type="molecule type" value="Genomic_DNA"/>
</dbReference>
<sequence>MSEFSEARFRKTINDMDEANRRDPHQVLVNGRPVAKELIYGIRMSEMLMETYPDAEECLRLAARAQHIQRWTIPRTDYPMDRKGYLLWRTKLKQFHGELAGKIMKTNGYSELEIQKVEDLLNKRRLKTDREVQALEDVVCLVFLTYYFQDFIEKHRDEEPKLVSILQKTWNKMSEKGQQKALAMPHPESVKRLLTAALAES</sequence>
<protein>
    <recommendedName>
        <fullName evidence="3">DUF4202 domain-containing protein</fullName>
    </recommendedName>
</protein>
<evidence type="ECO:0008006" key="3">
    <source>
        <dbReference type="Google" id="ProtNLM"/>
    </source>
</evidence>
<keyword evidence="2" id="KW-1185">Reference proteome</keyword>
<gene>
    <name evidence="1" type="ORF">SAMN05192553_11177</name>
</gene>
<name>A0A1H7BQC5_9BACT</name>
<dbReference type="STRING" id="1416801.SAMN05192553_11177"/>
<evidence type="ECO:0000313" key="1">
    <source>
        <dbReference type="EMBL" id="SEJ75625.1"/>
    </source>
</evidence>
<dbReference type="PANTHER" id="PTHR41729:SF1">
    <property type="entry name" value="GLUTAMYL-TRNA SYNTHETASE"/>
    <property type="match status" value="1"/>
</dbReference>
<dbReference type="AlphaFoldDB" id="A0A1H7BQC5"/>
<dbReference type="OrthoDB" id="9799165at2"/>